<organism evidence="2 3">
    <name type="scientific">Lithospermum erythrorhizon</name>
    <name type="common">Purple gromwell</name>
    <name type="synonym">Lithospermum officinale var. erythrorhizon</name>
    <dbReference type="NCBI Taxonomy" id="34254"/>
    <lineage>
        <taxon>Eukaryota</taxon>
        <taxon>Viridiplantae</taxon>
        <taxon>Streptophyta</taxon>
        <taxon>Embryophyta</taxon>
        <taxon>Tracheophyta</taxon>
        <taxon>Spermatophyta</taxon>
        <taxon>Magnoliopsida</taxon>
        <taxon>eudicotyledons</taxon>
        <taxon>Gunneridae</taxon>
        <taxon>Pentapetalae</taxon>
        <taxon>asterids</taxon>
        <taxon>lamiids</taxon>
        <taxon>Boraginales</taxon>
        <taxon>Boraginaceae</taxon>
        <taxon>Boraginoideae</taxon>
        <taxon>Lithospermeae</taxon>
        <taxon>Lithospermum</taxon>
    </lineage>
</organism>
<dbReference type="EMBL" id="BAABME010001586">
    <property type="protein sequence ID" value="GAA0150411.1"/>
    <property type="molecule type" value="Genomic_DNA"/>
</dbReference>
<evidence type="ECO:0000313" key="3">
    <source>
        <dbReference type="Proteomes" id="UP001454036"/>
    </source>
</evidence>
<comment type="caution">
    <text evidence="2">The sequence shown here is derived from an EMBL/GenBank/DDBJ whole genome shotgun (WGS) entry which is preliminary data.</text>
</comment>
<reference evidence="2 3" key="1">
    <citation type="submission" date="2024-01" db="EMBL/GenBank/DDBJ databases">
        <title>The complete chloroplast genome sequence of Lithospermum erythrorhizon: insights into the phylogenetic relationship among Boraginaceae species and the maternal lineages of purple gromwells.</title>
        <authorList>
            <person name="Okada T."/>
            <person name="Watanabe K."/>
        </authorList>
    </citation>
    <scope>NUCLEOTIDE SEQUENCE [LARGE SCALE GENOMIC DNA]</scope>
</reference>
<name>A0AAV3PI98_LITER</name>
<evidence type="ECO:0000313" key="2">
    <source>
        <dbReference type="EMBL" id="GAA0150411.1"/>
    </source>
</evidence>
<feature type="region of interest" description="Disordered" evidence="1">
    <location>
        <begin position="158"/>
        <end position="187"/>
    </location>
</feature>
<accession>A0AAV3PI98</accession>
<evidence type="ECO:0008006" key="4">
    <source>
        <dbReference type="Google" id="ProtNLM"/>
    </source>
</evidence>
<keyword evidence="3" id="KW-1185">Reference proteome</keyword>
<proteinExistence type="predicted"/>
<protein>
    <recommendedName>
        <fullName evidence="4">Ycf1</fullName>
    </recommendedName>
</protein>
<sequence length="187" mass="22154">MNYQTIVSLPSEQVKSRYSGQQDLESNHRNYFRLDYLEVDDNYLGDEILFFGNSKGHLKHKRVLEGINTSYWCKTLSSLIAKKSKVLMSDDWKRRFQLNKLKDDIIKENELSCETLLVEKRIIYGTNDIDDDLDMRSRSDAMPGKDVWYFSLNPRSEKSFSKNQYPKSKSKRNYRGQEDSLSRLWKI</sequence>
<dbReference type="AlphaFoldDB" id="A0AAV3PI98"/>
<dbReference type="Proteomes" id="UP001454036">
    <property type="component" value="Unassembled WGS sequence"/>
</dbReference>
<gene>
    <name evidence="2" type="ORF">LIER_09359</name>
</gene>
<evidence type="ECO:0000256" key="1">
    <source>
        <dbReference type="SAM" id="MobiDB-lite"/>
    </source>
</evidence>